<dbReference type="Proteomes" id="UP000295748">
    <property type="component" value="Chromosome"/>
</dbReference>
<dbReference type="SUPFAM" id="SSF46689">
    <property type="entry name" value="Homeodomain-like"/>
    <property type="match status" value="1"/>
</dbReference>
<accession>A0ABX5SYH7</accession>
<reference evidence="6 7" key="1">
    <citation type="submission" date="2019-03" db="EMBL/GenBank/DDBJ databases">
        <authorList>
            <person name="Dong K."/>
        </authorList>
    </citation>
    <scope>NUCLEOTIDE SEQUENCE [LARGE SCALE GENOMIC DNA]</scope>
    <source>
        <strain evidence="7">dk512</strain>
    </source>
</reference>
<dbReference type="PANTHER" id="PTHR32071">
    <property type="entry name" value="TRANSCRIPTIONAL REGULATORY PROTEIN"/>
    <property type="match status" value="1"/>
</dbReference>
<dbReference type="EMBL" id="CP038266">
    <property type="protein sequence ID" value="QBR90312.1"/>
    <property type="molecule type" value="Genomic_DNA"/>
</dbReference>
<dbReference type="InterPro" id="IPR029016">
    <property type="entry name" value="GAF-like_dom_sf"/>
</dbReference>
<proteinExistence type="predicted"/>
<sequence>MAFADAPSRLSDAARFDSALRARVRQARKEFLSGATRPDLRGVSSEIYTSWVRSRELGVDAASTAVPLNPLSVTRARRLVDAATPVMKNLADQCRDSDAWGMLLDRECVQVFPLVGDARVVREGEQRGGGLGATFQEAVVGTNGAGISVERLESFLVVGEEHFREAEHNLASVGVPLRDPYGRMAGVLLMCQRLSSANHMIVPYTQTLAVAIEKQLALATSGDERALFEAFARHSRRPSLAVVGISEDVYIANNAAQQLLRDGAETDALREAVLAVADAGRSRLMTLTFEEERYRVHCRIVQLSAGRNGVVASLSRVAAPPVLAPGRRFEPPAPAADPVARAKELGFPVLVTGEPGSGRAHRVRSVASVVELDAAAAATGGAAWMAQCRELLSRGDVLIRHLDALPPTLRPGVLELIRAGAHWVAATVESVSPDFEATFPVTVAVLPLRERTADLPALVEALLADLGAARTRRTPEVMSILARYPWPGNVAQLRRLLAGILVRLEGDTISIDDLPREIASSGRRNTGEGLLARTERELVFDALREANWNRDAAAKTLGISRATMYRRIRQFGFQIPSSR</sequence>
<keyword evidence="1" id="KW-0547">Nucleotide-binding</keyword>
<dbReference type="Gene3D" id="3.30.450.40">
    <property type="match status" value="1"/>
</dbReference>
<feature type="domain" description="Sigma-54 factor interaction" evidence="5">
    <location>
        <begin position="441"/>
        <end position="502"/>
    </location>
</feature>
<dbReference type="PROSITE" id="PS50045">
    <property type="entry name" value="SIGMA54_INTERACT_4"/>
    <property type="match status" value="1"/>
</dbReference>
<dbReference type="Pfam" id="PF02954">
    <property type="entry name" value="HTH_8"/>
    <property type="match status" value="1"/>
</dbReference>
<gene>
    <name evidence="6" type="ORF">E4K62_17480</name>
</gene>
<evidence type="ECO:0000313" key="6">
    <source>
        <dbReference type="EMBL" id="QBR90312.1"/>
    </source>
</evidence>
<dbReference type="Gene3D" id="1.10.10.60">
    <property type="entry name" value="Homeodomain-like"/>
    <property type="match status" value="1"/>
</dbReference>
<dbReference type="SUPFAM" id="SSF52540">
    <property type="entry name" value="P-loop containing nucleoside triphosphate hydrolases"/>
    <property type="match status" value="1"/>
</dbReference>
<organism evidence="6 7">
    <name type="scientific">Microbacterium wangchenii</name>
    <dbReference type="NCBI Taxonomy" id="2541726"/>
    <lineage>
        <taxon>Bacteria</taxon>
        <taxon>Bacillati</taxon>
        <taxon>Actinomycetota</taxon>
        <taxon>Actinomycetes</taxon>
        <taxon>Micrococcales</taxon>
        <taxon>Microbacteriaceae</taxon>
        <taxon>Microbacterium</taxon>
    </lineage>
</organism>
<evidence type="ECO:0000313" key="7">
    <source>
        <dbReference type="Proteomes" id="UP000295748"/>
    </source>
</evidence>
<dbReference type="Pfam" id="PF25601">
    <property type="entry name" value="AAA_lid_14"/>
    <property type="match status" value="1"/>
</dbReference>
<dbReference type="InterPro" id="IPR002197">
    <property type="entry name" value="HTH_Fis"/>
</dbReference>
<evidence type="ECO:0000259" key="5">
    <source>
        <dbReference type="PROSITE" id="PS50045"/>
    </source>
</evidence>
<name>A0ABX5SYH7_9MICO</name>
<dbReference type="SUPFAM" id="SSF55781">
    <property type="entry name" value="GAF domain-like"/>
    <property type="match status" value="1"/>
</dbReference>
<keyword evidence="7" id="KW-1185">Reference proteome</keyword>
<evidence type="ECO:0000256" key="2">
    <source>
        <dbReference type="ARBA" id="ARBA00022840"/>
    </source>
</evidence>
<keyword evidence="3" id="KW-0805">Transcription regulation</keyword>
<dbReference type="Gene3D" id="1.10.8.60">
    <property type="match status" value="1"/>
</dbReference>
<dbReference type="PRINTS" id="PR01590">
    <property type="entry name" value="HTHFIS"/>
</dbReference>
<dbReference type="InterPro" id="IPR027417">
    <property type="entry name" value="P-loop_NTPase"/>
</dbReference>
<dbReference type="PANTHER" id="PTHR32071:SF122">
    <property type="entry name" value="SIGMA FACTOR"/>
    <property type="match status" value="1"/>
</dbReference>
<keyword evidence="2" id="KW-0067">ATP-binding</keyword>
<dbReference type="InterPro" id="IPR009057">
    <property type="entry name" value="Homeodomain-like_sf"/>
</dbReference>
<evidence type="ECO:0000256" key="3">
    <source>
        <dbReference type="ARBA" id="ARBA00023015"/>
    </source>
</evidence>
<evidence type="ECO:0000256" key="4">
    <source>
        <dbReference type="ARBA" id="ARBA00023163"/>
    </source>
</evidence>
<dbReference type="RefSeq" id="WP_135070044.1">
    <property type="nucleotide sequence ID" value="NZ_CP038266.1"/>
</dbReference>
<dbReference type="InterPro" id="IPR002078">
    <property type="entry name" value="Sigma_54_int"/>
</dbReference>
<keyword evidence="4" id="KW-0804">Transcription</keyword>
<evidence type="ECO:0000256" key="1">
    <source>
        <dbReference type="ARBA" id="ARBA00022741"/>
    </source>
</evidence>
<dbReference type="InterPro" id="IPR058031">
    <property type="entry name" value="AAA_lid_NorR"/>
</dbReference>
<protein>
    <recommendedName>
        <fullName evidence="5">Sigma-54 factor interaction domain-containing protein</fullName>
    </recommendedName>
</protein>